<keyword evidence="1" id="KW-0812">Transmembrane</keyword>
<organism evidence="2 3">
    <name type="scientific">Bacillus phage PBC2</name>
    <dbReference type="NCBI Taxonomy" id="1675029"/>
    <lineage>
        <taxon>Viruses</taxon>
        <taxon>Duplodnaviria</taxon>
        <taxon>Heunggongvirae</taxon>
        <taxon>Uroviricota</taxon>
        <taxon>Caudoviricetes</taxon>
        <taxon>Andregratiavirinae</taxon>
        <taxon>Haetaevirus</taxon>
        <taxon>Haetaevirus PBC2</taxon>
    </lineage>
</organism>
<sequence length="77" mass="8163">MYGKRRITGVDVFAGLIIGLSAILIIGVIASAIITESDCRSKGGKMVGTGEHTTHLIYAGEGVYTTMETENKACDKE</sequence>
<dbReference type="EMBL" id="KT070867">
    <property type="protein sequence ID" value="AKQ08414.1"/>
    <property type="molecule type" value="Genomic_DNA"/>
</dbReference>
<feature type="transmembrane region" description="Helical" evidence="1">
    <location>
        <begin position="12"/>
        <end position="34"/>
    </location>
</feature>
<proteinExistence type="predicted"/>
<evidence type="ECO:0000313" key="2">
    <source>
        <dbReference type="EMBL" id="AKQ08414.1"/>
    </source>
</evidence>
<gene>
    <name evidence="2" type="ORF">PBC2_099</name>
</gene>
<evidence type="ECO:0000313" key="3">
    <source>
        <dbReference type="Proteomes" id="UP000223102"/>
    </source>
</evidence>
<accession>A0A218KC01</accession>
<keyword evidence="1" id="KW-0472">Membrane</keyword>
<reference evidence="2 3" key="1">
    <citation type="submission" date="2015-06" db="EMBL/GenBank/DDBJ databases">
        <title>Complete genome sequence of Bacillus cereus phage PBC2.</title>
        <authorList>
            <person name="Kong M."/>
            <person name="Ryu S."/>
        </authorList>
    </citation>
    <scope>NUCLEOTIDE SEQUENCE [LARGE SCALE GENOMIC DNA]</scope>
</reference>
<keyword evidence="3" id="KW-1185">Reference proteome</keyword>
<keyword evidence="1" id="KW-1133">Transmembrane helix</keyword>
<evidence type="ECO:0000256" key="1">
    <source>
        <dbReference type="SAM" id="Phobius"/>
    </source>
</evidence>
<name>A0A218KC01_9CAUD</name>
<protein>
    <submittedName>
        <fullName evidence="2">Uncharacterized protein</fullName>
    </submittedName>
</protein>
<dbReference type="Proteomes" id="UP000223102">
    <property type="component" value="Segment"/>
</dbReference>